<protein>
    <submittedName>
        <fullName evidence="1">Uncharacterized protein</fullName>
    </submittedName>
</protein>
<gene>
    <name evidence="1" type="ORF">WR25_04995</name>
</gene>
<comment type="caution">
    <text evidence="1">The sequence shown here is derived from an EMBL/GenBank/DDBJ whole genome shotgun (WGS) entry which is preliminary data.</text>
</comment>
<sequence length="77" mass="8388">MALLKKQEAIFSISIYLVPVVVLPTVVPPVDVLPCTVCSVLVVSVPSNAAPVTPPVTPDGSHWYLLYMPLYLQIEVR</sequence>
<dbReference type="EMBL" id="LIAE01010679">
    <property type="protein sequence ID" value="PAV56726.1"/>
    <property type="molecule type" value="Genomic_DNA"/>
</dbReference>
<evidence type="ECO:0000313" key="1">
    <source>
        <dbReference type="EMBL" id="PAV56726.1"/>
    </source>
</evidence>
<dbReference type="Proteomes" id="UP000218231">
    <property type="component" value="Unassembled WGS sequence"/>
</dbReference>
<reference evidence="1 2" key="1">
    <citation type="journal article" date="2017" name="Curr. Biol.">
        <title>Genome architecture and evolution of a unichromosomal asexual nematode.</title>
        <authorList>
            <person name="Fradin H."/>
            <person name="Zegar C."/>
            <person name="Gutwein M."/>
            <person name="Lucas J."/>
            <person name="Kovtun M."/>
            <person name="Corcoran D."/>
            <person name="Baugh L.R."/>
            <person name="Kiontke K."/>
            <person name="Gunsalus K."/>
            <person name="Fitch D.H."/>
            <person name="Piano F."/>
        </authorList>
    </citation>
    <scope>NUCLEOTIDE SEQUENCE [LARGE SCALE GENOMIC DNA]</scope>
    <source>
        <strain evidence="1">PF1309</strain>
    </source>
</reference>
<accession>A0A2A2J4M5</accession>
<organism evidence="1 2">
    <name type="scientific">Diploscapter pachys</name>
    <dbReference type="NCBI Taxonomy" id="2018661"/>
    <lineage>
        <taxon>Eukaryota</taxon>
        <taxon>Metazoa</taxon>
        <taxon>Ecdysozoa</taxon>
        <taxon>Nematoda</taxon>
        <taxon>Chromadorea</taxon>
        <taxon>Rhabditida</taxon>
        <taxon>Rhabditina</taxon>
        <taxon>Rhabditomorpha</taxon>
        <taxon>Rhabditoidea</taxon>
        <taxon>Rhabditidae</taxon>
        <taxon>Diploscapter</taxon>
    </lineage>
</organism>
<proteinExistence type="predicted"/>
<evidence type="ECO:0000313" key="2">
    <source>
        <dbReference type="Proteomes" id="UP000218231"/>
    </source>
</evidence>
<keyword evidence="2" id="KW-1185">Reference proteome</keyword>
<dbReference type="AlphaFoldDB" id="A0A2A2J4M5"/>
<name>A0A2A2J4M5_9BILA</name>